<protein>
    <submittedName>
        <fullName evidence="5">(4Fe-4S)-binding protein</fullName>
    </submittedName>
</protein>
<feature type="domain" description="4Fe-4S ferredoxin-type" evidence="4">
    <location>
        <begin position="60"/>
        <end position="89"/>
    </location>
</feature>
<organism evidence="5 6">
    <name type="scientific">Chromatium okenii</name>
    <dbReference type="NCBI Taxonomy" id="61644"/>
    <lineage>
        <taxon>Bacteria</taxon>
        <taxon>Pseudomonadati</taxon>
        <taxon>Pseudomonadota</taxon>
        <taxon>Gammaproteobacteria</taxon>
        <taxon>Chromatiales</taxon>
        <taxon>Chromatiaceae</taxon>
        <taxon>Chromatium</taxon>
    </lineage>
</organism>
<dbReference type="Gene3D" id="3.40.50.300">
    <property type="entry name" value="P-loop containing nucleotide triphosphate hydrolases"/>
    <property type="match status" value="1"/>
</dbReference>
<dbReference type="SUPFAM" id="SSF52540">
    <property type="entry name" value="P-loop containing nucleoside triphosphate hydrolases"/>
    <property type="match status" value="1"/>
</dbReference>
<dbReference type="EMBL" id="PPGH01000037">
    <property type="protein sequence ID" value="PQJ95652.1"/>
    <property type="molecule type" value="Genomic_DNA"/>
</dbReference>
<accession>A0A2S7XQE3</accession>
<dbReference type="InterPro" id="IPR017900">
    <property type="entry name" value="4Fe4S_Fe_S_CS"/>
</dbReference>
<evidence type="ECO:0000313" key="6">
    <source>
        <dbReference type="Proteomes" id="UP000239936"/>
    </source>
</evidence>
<comment type="caution">
    <text evidence="5">The sequence shown here is derived from an EMBL/GenBank/DDBJ whole genome shotgun (WGS) entry which is preliminary data.</text>
</comment>
<dbReference type="PANTHER" id="PTHR43063">
    <property type="entry name" value="4FE-4S CLUSTER CONTAINING PARA FAMILY ATPASE PROTEIN"/>
    <property type="match status" value="1"/>
</dbReference>
<evidence type="ECO:0000256" key="1">
    <source>
        <dbReference type="ARBA" id="ARBA00022723"/>
    </source>
</evidence>
<dbReference type="Gene3D" id="3.30.70.20">
    <property type="match status" value="1"/>
</dbReference>
<dbReference type="PROSITE" id="PS51379">
    <property type="entry name" value="4FE4S_FER_2"/>
    <property type="match status" value="2"/>
</dbReference>
<dbReference type="GO" id="GO:0051536">
    <property type="term" value="F:iron-sulfur cluster binding"/>
    <property type="evidence" value="ECO:0007669"/>
    <property type="project" value="UniProtKB-KW"/>
</dbReference>
<dbReference type="InterPro" id="IPR017896">
    <property type="entry name" value="4Fe4S_Fe-S-bd"/>
</dbReference>
<dbReference type="SUPFAM" id="SSF54862">
    <property type="entry name" value="4Fe-4S ferredoxins"/>
    <property type="match status" value="1"/>
</dbReference>
<dbReference type="RefSeq" id="WP_105074666.1">
    <property type="nucleotide sequence ID" value="NZ_PPGH01000037.1"/>
</dbReference>
<evidence type="ECO:0000313" key="5">
    <source>
        <dbReference type="EMBL" id="PQJ95652.1"/>
    </source>
</evidence>
<dbReference type="PANTHER" id="PTHR43063:SF1">
    <property type="entry name" value="4FE-4S CLUSTER CONTAINING PARA FAMILY ATPASE PROTEIN"/>
    <property type="match status" value="1"/>
</dbReference>
<keyword evidence="3" id="KW-0411">Iron-sulfur</keyword>
<dbReference type="PROSITE" id="PS00198">
    <property type="entry name" value="4FE4S_FER_1"/>
    <property type="match status" value="1"/>
</dbReference>
<dbReference type="CDD" id="cd03110">
    <property type="entry name" value="SIMIBI_bact_arch"/>
    <property type="match status" value="1"/>
</dbReference>
<dbReference type="AlphaFoldDB" id="A0A2S7XQE3"/>
<dbReference type="InterPro" id="IPR027417">
    <property type="entry name" value="P-loop_NTPase"/>
</dbReference>
<dbReference type="InterPro" id="IPR002586">
    <property type="entry name" value="CobQ/CobB/MinD/ParA_Nub-bd_dom"/>
</dbReference>
<dbReference type="Proteomes" id="UP000239936">
    <property type="component" value="Unassembled WGS sequence"/>
</dbReference>
<dbReference type="OrthoDB" id="9808559at2"/>
<sequence>MKPLTIAIASGKGGTGKTTIAVNLALAVPNVQYLDCDVEAPNGHLFLHPKTLTTVAVRVLLPQIDDELCTVCGDCAKACEFNALAVTKQRVLVFADLCHSCGACSYVCPISGAITEIERDIGTVSIGVAEKLPTVQGLLNIGESSAVPVIKAVREQALPLQHRILDAPPGTACAMVETVRGADYCLLVTEPTPFGLNDLELAVGVTRALGVPCGLVLNRCDVGDHTVLDYCHEQGIPVLLSIPYERALAEAYSRGIPWVTAQPAWRERFQTLWQAIEKQVISA</sequence>
<gene>
    <name evidence="5" type="ORF">CXB77_16350</name>
</gene>
<name>A0A2S7XQE3_9GAMM</name>
<proteinExistence type="predicted"/>
<evidence type="ECO:0000256" key="3">
    <source>
        <dbReference type="ARBA" id="ARBA00023014"/>
    </source>
</evidence>
<keyword evidence="1" id="KW-0479">Metal-binding</keyword>
<dbReference type="GO" id="GO:0046872">
    <property type="term" value="F:metal ion binding"/>
    <property type="evidence" value="ECO:0007669"/>
    <property type="project" value="UniProtKB-KW"/>
</dbReference>
<evidence type="ECO:0000259" key="4">
    <source>
        <dbReference type="PROSITE" id="PS51379"/>
    </source>
</evidence>
<evidence type="ECO:0000256" key="2">
    <source>
        <dbReference type="ARBA" id="ARBA00023004"/>
    </source>
</evidence>
<dbReference type="Pfam" id="PF00037">
    <property type="entry name" value="Fer4"/>
    <property type="match status" value="1"/>
</dbReference>
<keyword evidence="6" id="KW-1185">Reference proteome</keyword>
<keyword evidence="2" id="KW-0408">Iron</keyword>
<feature type="domain" description="4Fe-4S ferredoxin-type" evidence="4">
    <location>
        <begin position="90"/>
        <end position="119"/>
    </location>
</feature>
<reference evidence="5 6" key="1">
    <citation type="submission" date="2018-01" db="EMBL/GenBank/DDBJ databases">
        <title>The complete genome sequence of Chromatium okenii LaCa, a purple sulfur bacterium with a turbulent life.</title>
        <authorList>
            <person name="Luedin S.M."/>
            <person name="Liechti N."/>
            <person name="Storelli N."/>
            <person name="Danza F."/>
            <person name="Wittwer M."/>
            <person name="Pothier J.F."/>
            <person name="Tonolla M.A."/>
        </authorList>
    </citation>
    <scope>NUCLEOTIDE SEQUENCE [LARGE SCALE GENOMIC DNA]</scope>
    <source>
        <strain evidence="5 6">LaCa</strain>
    </source>
</reference>
<dbReference type="Pfam" id="PF01656">
    <property type="entry name" value="CbiA"/>
    <property type="match status" value="1"/>
</dbReference>